<evidence type="ECO:0000313" key="1">
    <source>
        <dbReference type="EMBL" id="GGN03827.1"/>
    </source>
</evidence>
<gene>
    <name evidence="1" type="ORF">GCM10009721_34020</name>
</gene>
<dbReference type="EMBL" id="BMNZ01000006">
    <property type="protein sequence ID" value="GGN03827.1"/>
    <property type="molecule type" value="Genomic_DNA"/>
</dbReference>
<proteinExistence type="predicted"/>
<keyword evidence="2" id="KW-1185">Reference proteome</keyword>
<comment type="caution">
    <text evidence="1">The sequence shown here is derived from an EMBL/GenBank/DDBJ whole genome shotgun (WGS) entry which is preliminary data.</text>
</comment>
<reference evidence="2" key="1">
    <citation type="journal article" date="2019" name="Int. J. Syst. Evol. Microbiol.">
        <title>The Global Catalogue of Microorganisms (GCM) 10K type strain sequencing project: providing services to taxonomists for standard genome sequencing and annotation.</title>
        <authorList>
            <consortium name="The Broad Institute Genomics Platform"/>
            <consortium name="The Broad Institute Genome Sequencing Center for Infectious Disease"/>
            <person name="Wu L."/>
            <person name="Ma J."/>
        </authorList>
    </citation>
    <scope>NUCLEOTIDE SEQUENCE [LARGE SCALE GENOMIC DNA]</scope>
    <source>
        <strain evidence="2">JCM 1365</strain>
    </source>
</reference>
<dbReference type="Proteomes" id="UP000623461">
    <property type="component" value="Unassembled WGS sequence"/>
</dbReference>
<evidence type="ECO:0000313" key="2">
    <source>
        <dbReference type="Proteomes" id="UP000623461"/>
    </source>
</evidence>
<organism evidence="1 2">
    <name type="scientific">Terrabacter tumescens</name>
    <dbReference type="NCBI Taxonomy" id="60443"/>
    <lineage>
        <taxon>Bacteria</taxon>
        <taxon>Bacillati</taxon>
        <taxon>Actinomycetota</taxon>
        <taxon>Actinomycetes</taxon>
        <taxon>Micrococcales</taxon>
        <taxon>Intrasporangiaceae</taxon>
        <taxon>Terrabacter</taxon>
    </lineage>
</organism>
<sequence length="62" mass="6572">MRTNCTECASPVEWLTAEQISERGIDLGPALQFLGQTEAAGVWACTSCDNFGVMGPTVGGFF</sequence>
<protein>
    <submittedName>
        <fullName evidence="1">Uncharacterized protein</fullName>
    </submittedName>
</protein>
<name>A0ABQ2IAY6_9MICO</name>
<accession>A0ABQ2IAY6</accession>